<gene>
    <name evidence="14" type="ORF">QTO34_019520</name>
</gene>
<evidence type="ECO:0000313" key="15">
    <source>
        <dbReference type="Proteomes" id="UP001177744"/>
    </source>
</evidence>
<evidence type="ECO:0000256" key="6">
    <source>
        <dbReference type="ARBA" id="ARBA00022842"/>
    </source>
</evidence>
<dbReference type="GO" id="GO:0004190">
    <property type="term" value="F:aspartic-type endopeptidase activity"/>
    <property type="evidence" value="ECO:0007669"/>
    <property type="project" value="InterPro"/>
</dbReference>
<dbReference type="InterPro" id="IPR018061">
    <property type="entry name" value="Retropepsins"/>
</dbReference>
<dbReference type="InterPro" id="IPR042566">
    <property type="entry name" value="L1_C"/>
</dbReference>
<dbReference type="PROSITE" id="PS00141">
    <property type="entry name" value="ASP_PROTEASE"/>
    <property type="match status" value="1"/>
</dbReference>
<evidence type="ECO:0000256" key="1">
    <source>
        <dbReference type="ARBA" id="ARBA00022679"/>
    </source>
</evidence>
<evidence type="ECO:0000259" key="12">
    <source>
        <dbReference type="PROSITE" id="PS50175"/>
    </source>
</evidence>
<name>A0AA40HWV3_CNENI</name>
<dbReference type="GO" id="GO:0006508">
    <property type="term" value="P:proteolysis"/>
    <property type="evidence" value="ECO:0007669"/>
    <property type="project" value="InterPro"/>
</dbReference>
<dbReference type="InterPro" id="IPR035300">
    <property type="entry name" value="L1_dsRBD"/>
</dbReference>
<dbReference type="Gene3D" id="2.40.70.10">
    <property type="entry name" value="Acid Proteases"/>
    <property type="match status" value="1"/>
</dbReference>
<keyword evidence="10" id="KW-0511">Multifunctional enzyme</keyword>
<dbReference type="InterPro" id="IPR001969">
    <property type="entry name" value="Aspartic_peptidase_AS"/>
</dbReference>
<dbReference type="Pfam" id="PF17919">
    <property type="entry name" value="RT_RNaseH_2"/>
    <property type="match status" value="1"/>
</dbReference>
<evidence type="ECO:0000256" key="2">
    <source>
        <dbReference type="ARBA" id="ARBA00022695"/>
    </source>
</evidence>
<reference evidence="14" key="1">
    <citation type="submission" date="2023-06" db="EMBL/GenBank/DDBJ databases">
        <title>Reference genome for the Northern bat (Eptesicus nilssonii), a most northern bat species.</title>
        <authorList>
            <person name="Laine V.N."/>
            <person name="Pulliainen A.T."/>
            <person name="Lilley T.M."/>
        </authorList>
    </citation>
    <scope>NUCLEOTIDE SEQUENCE</scope>
    <source>
        <strain evidence="14">BLF_Eptnil</strain>
        <tissue evidence="14">Kidney</tissue>
    </source>
</reference>
<evidence type="ECO:0000256" key="3">
    <source>
        <dbReference type="ARBA" id="ARBA00022722"/>
    </source>
</evidence>
<dbReference type="Gene3D" id="3.30.250.20">
    <property type="entry name" value="L1 transposable element, C-terminal domain"/>
    <property type="match status" value="1"/>
</dbReference>
<keyword evidence="3" id="KW-0540">Nuclease</keyword>
<dbReference type="PANTHER" id="PTHR37984:SF5">
    <property type="entry name" value="PROTEIN NYNRIN-LIKE"/>
    <property type="match status" value="1"/>
</dbReference>
<dbReference type="InterPro" id="IPR021109">
    <property type="entry name" value="Peptidase_aspartic_dom_sf"/>
</dbReference>
<dbReference type="InterPro" id="IPR001584">
    <property type="entry name" value="Integrase_cat-core"/>
</dbReference>
<dbReference type="EMBL" id="JAULJE010000009">
    <property type="protein sequence ID" value="KAK1338860.1"/>
    <property type="molecule type" value="Genomic_DNA"/>
</dbReference>
<keyword evidence="5" id="KW-0378">Hydrolase</keyword>
<keyword evidence="2" id="KW-0548">Nucleotidyltransferase</keyword>
<dbReference type="InterPro" id="IPR041577">
    <property type="entry name" value="RT_RNaseH_2"/>
</dbReference>
<dbReference type="InterPro" id="IPR041588">
    <property type="entry name" value="Integrase_H2C2"/>
</dbReference>
<keyword evidence="15" id="KW-1185">Reference proteome</keyword>
<dbReference type="PROSITE" id="PS50175">
    <property type="entry name" value="ASP_PROT_RETROV"/>
    <property type="match status" value="1"/>
</dbReference>
<keyword evidence="7" id="KW-0694">RNA-binding</keyword>
<dbReference type="PROSITE" id="PS50994">
    <property type="entry name" value="INTEGRASE"/>
    <property type="match status" value="1"/>
</dbReference>
<evidence type="ECO:0000256" key="8">
    <source>
        <dbReference type="ARBA" id="ARBA00022908"/>
    </source>
</evidence>
<dbReference type="GO" id="GO:0003964">
    <property type="term" value="F:RNA-directed DNA polymerase activity"/>
    <property type="evidence" value="ECO:0007669"/>
    <property type="project" value="UniProtKB-KW"/>
</dbReference>
<evidence type="ECO:0000256" key="9">
    <source>
        <dbReference type="ARBA" id="ARBA00022918"/>
    </source>
</evidence>
<organism evidence="14 15">
    <name type="scientific">Cnephaeus nilssonii</name>
    <name type="common">Northern bat</name>
    <name type="synonym">Eptesicus nilssonii</name>
    <dbReference type="NCBI Taxonomy" id="3371016"/>
    <lineage>
        <taxon>Eukaryota</taxon>
        <taxon>Metazoa</taxon>
        <taxon>Chordata</taxon>
        <taxon>Craniata</taxon>
        <taxon>Vertebrata</taxon>
        <taxon>Euteleostomi</taxon>
        <taxon>Mammalia</taxon>
        <taxon>Eutheria</taxon>
        <taxon>Laurasiatheria</taxon>
        <taxon>Chiroptera</taxon>
        <taxon>Yangochiroptera</taxon>
        <taxon>Vespertilionidae</taxon>
        <taxon>Cnephaeus</taxon>
    </lineage>
</organism>
<dbReference type="InterPro" id="IPR012337">
    <property type="entry name" value="RNaseH-like_sf"/>
</dbReference>
<dbReference type="GO" id="GO:0003723">
    <property type="term" value="F:RNA binding"/>
    <property type="evidence" value="ECO:0007669"/>
    <property type="project" value="UniProtKB-KW"/>
</dbReference>
<keyword evidence="9" id="KW-0695">RNA-directed DNA polymerase</keyword>
<keyword evidence="6" id="KW-0460">Magnesium</keyword>
<evidence type="ECO:0000256" key="5">
    <source>
        <dbReference type="ARBA" id="ARBA00022801"/>
    </source>
</evidence>
<dbReference type="InterPro" id="IPR050951">
    <property type="entry name" value="Retrovirus_Pol_polyprotein"/>
</dbReference>
<dbReference type="SUPFAM" id="SSF56672">
    <property type="entry name" value="DNA/RNA polymerases"/>
    <property type="match status" value="1"/>
</dbReference>
<dbReference type="InterPro" id="IPR001995">
    <property type="entry name" value="Peptidase_A2_cat"/>
</dbReference>
<keyword evidence="8" id="KW-0229">DNA integration</keyword>
<dbReference type="SUPFAM" id="SSF50630">
    <property type="entry name" value="Acid proteases"/>
    <property type="match status" value="1"/>
</dbReference>
<dbReference type="PANTHER" id="PTHR37984">
    <property type="entry name" value="PROTEIN CBG26694"/>
    <property type="match status" value="1"/>
</dbReference>
<comment type="caution">
    <text evidence="14">The sequence shown here is derived from an EMBL/GenBank/DDBJ whole genome shotgun (WGS) entry which is preliminary data.</text>
</comment>
<keyword evidence="4" id="KW-0255">Endonuclease</keyword>
<sequence length="637" mass="70297">MQARREWQEIFKVMNSKNLQPRLLYPAKLSFRIEGQIKSFKDKKKLKEFITTKPVLYEKLKGAQGNLTSGGKPVSFLVDTGAAYSVLTEPMGPVTSKKTSVQEATRQTSCFPWTSKRTVDLGKNTVMLECRYPLLGCDLLKKLQATTTPAQPLNWTEVEQRAFEELKKALVSAPALALPDVMKLFHLYVSEVRGIAKGVLTQILGPWKRPVAYLSKRLDPVAAGWPACLWAVAATALLVKEADKQTLGQKLALTTPHAVEALLRGAPERWMSNTRITQCQAFLLDQPHDDLEEPIHDCTEVTDAVQTACPGLTDVLLSSPGKVLFTDGSSYAQDGIRYAGSAVVTLDHTIWAQSLKRGTSVQKAKLLALIKALRWGHSTNHRERGLPTSAGKDIKNKEEILALLEVIWLPRAIVHCKGHQKGETIEARGNRATDQTAKEAALKPVGPLQVLVTLPDPDLPQTPSYIKQEEELAEQKQAIKGPDGWWTLPDDRLLVPEALGQTLVAQLHQATHLGITKTSELLRGRYYIPSLDKIIKSIVTRSTVCAQGNPPGEHWEVDFTEIKPLASGYKYMLVLIDTFSGWVEAYPTRTETASIVVKRLLQEIIPRFGLPVVIGSDNSPAFVAKISQSIAQALGQA</sequence>
<proteinExistence type="predicted"/>
<feature type="domain" description="Peptidase A2" evidence="12">
    <location>
        <begin position="74"/>
        <end position="93"/>
    </location>
</feature>
<dbReference type="Proteomes" id="UP001177744">
    <property type="component" value="Unassembled WGS sequence"/>
</dbReference>
<dbReference type="SUPFAM" id="SSF53098">
    <property type="entry name" value="Ribonuclease H-like"/>
    <property type="match status" value="2"/>
</dbReference>
<evidence type="ECO:0000313" key="14">
    <source>
        <dbReference type="EMBL" id="KAK1338860.1"/>
    </source>
</evidence>
<feature type="domain" description="Integrase catalytic" evidence="13">
    <location>
        <begin position="547"/>
        <end position="637"/>
    </location>
</feature>
<evidence type="ECO:0000256" key="4">
    <source>
        <dbReference type="ARBA" id="ARBA00022759"/>
    </source>
</evidence>
<dbReference type="Pfam" id="PF00077">
    <property type="entry name" value="RVP"/>
    <property type="match status" value="1"/>
</dbReference>
<dbReference type="InterPro" id="IPR043502">
    <property type="entry name" value="DNA/RNA_pol_sf"/>
</dbReference>
<keyword evidence="1" id="KW-0808">Transferase</keyword>
<dbReference type="GO" id="GO:0004519">
    <property type="term" value="F:endonuclease activity"/>
    <property type="evidence" value="ECO:0007669"/>
    <property type="project" value="UniProtKB-KW"/>
</dbReference>
<evidence type="ECO:0000259" key="13">
    <source>
        <dbReference type="PROSITE" id="PS50994"/>
    </source>
</evidence>
<dbReference type="InterPro" id="IPR036397">
    <property type="entry name" value="RNaseH_sf"/>
</dbReference>
<dbReference type="GO" id="GO:0015074">
    <property type="term" value="P:DNA integration"/>
    <property type="evidence" value="ECO:0007669"/>
    <property type="project" value="UniProtKB-KW"/>
</dbReference>
<dbReference type="Pfam" id="PF00665">
    <property type="entry name" value="rve"/>
    <property type="match status" value="1"/>
</dbReference>
<evidence type="ECO:0000256" key="11">
    <source>
        <dbReference type="ARBA" id="ARBA00039658"/>
    </source>
</evidence>
<dbReference type="Gene3D" id="1.10.340.70">
    <property type="match status" value="1"/>
</dbReference>
<evidence type="ECO:0000256" key="10">
    <source>
        <dbReference type="ARBA" id="ARBA00023268"/>
    </source>
</evidence>
<dbReference type="AlphaFoldDB" id="A0AA40HWV3"/>
<dbReference type="Gene3D" id="3.30.420.10">
    <property type="entry name" value="Ribonuclease H-like superfamily/Ribonuclease H"/>
    <property type="match status" value="3"/>
</dbReference>
<dbReference type="Gene3D" id="3.10.20.370">
    <property type="match status" value="1"/>
</dbReference>
<dbReference type="Pfam" id="PF17490">
    <property type="entry name" value="Tnp_22_dsRBD"/>
    <property type="match status" value="1"/>
</dbReference>
<accession>A0AA40HWV3</accession>
<evidence type="ECO:0000256" key="7">
    <source>
        <dbReference type="ARBA" id="ARBA00022884"/>
    </source>
</evidence>
<dbReference type="Pfam" id="PF17921">
    <property type="entry name" value="Integrase_H2C2"/>
    <property type="match status" value="1"/>
</dbReference>
<protein>
    <recommendedName>
        <fullName evidence="11">Gypsy retrotransposon integrase-like protein 1</fullName>
    </recommendedName>
</protein>